<feature type="transmembrane region" description="Helical" evidence="10">
    <location>
        <begin position="395"/>
        <end position="417"/>
    </location>
</feature>
<dbReference type="NCBIfam" id="TIGR00797">
    <property type="entry name" value="matE"/>
    <property type="match status" value="1"/>
</dbReference>
<evidence type="ECO:0000256" key="8">
    <source>
        <dbReference type="ARBA" id="ARBA00023136"/>
    </source>
</evidence>
<protein>
    <recommendedName>
        <fullName evidence="3">Multidrug export protein MepA</fullName>
    </recommendedName>
</protein>
<evidence type="ECO:0000256" key="9">
    <source>
        <dbReference type="ARBA" id="ARBA00023251"/>
    </source>
</evidence>
<dbReference type="Pfam" id="PF01554">
    <property type="entry name" value="MatE"/>
    <property type="match status" value="2"/>
</dbReference>
<organism evidence="11 12">
    <name type="scientific">Microbulbifer epialgicus</name>
    <dbReference type="NCBI Taxonomy" id="393907"/>
    <lineage>
        <taxon>Bacteria</taxon>
        <taxon>Pseudomonadati</taxon>
        <taxon>Pseudomonadota</taxon>
        <taxon>Gammaproteobacteria</taxon>
        <taxon>Cellvibrionales</taxon>
        <taxon>Microbulbiferaceae</taxon>
        <taxon>Microbulbifer</taxon>
    </lineage>
</organism>
<feature type="transmembrane region" description="Helical" evidence="10">
    <location>
        <begin position="51"/>
        <end position="74"/>
    </location>
</feature>
<keyword evidence="4" id="KW-0813">Transport</keyword>
<feature type="transmembrane region" description="Helical" evidence="10">
    <location>
        <begin position="136"/>
        <end position="154"/>
    </location>
</feature>
<comment type="caution">
    <text evidence="11">The sequence shown here is derived from an EMBL/GenBank/DDBJ whole genome shotgun (WGS) entry which is preliminary data.</text>
</comment>
<evidence type="ECO:0000256" key="5">
    <source>
        <dbReference type="ARBA" id="ARBA00022475"/>
    </source>
</evidence>
<proteinExistence type="inferred from homology"/>
<dbReference type="InterPro" id="IPR052031">
    <property type="entry name" value="Membrane_Transporter-Flippase"/>
</dbReference>
<feature type="transmembrane region" description="Helical" evidence="10">
    <location>
        <begin position="240"/>
        <end position="267"/>
    </location>
</feature>
<evidence type="ECO:0000256" key="10">
    <source>
        <dbReference type="SAM" id="Phobius"/>
    </source>
</evidence>
<feature type="transmembrane region" description="Helical" evidence="10">
    <location>
        <begin position="323"/>
        <end position="344"/>
    </location>
</feature>
<dbReference type="Proteomes" id="UP001569428">
    <property type="component" value="Unassembled WGS sequence"/>
</dbReference>
<name>A0ABV4P112_9GAMM</name>
<keyword evidence="5" id="KW-1003">Cell membrane</keyword>
<feature type="transmembrane region" description="Helical" evidence="10">
    <location>
        <begin position="423"/>
        <end position="443"/>
    </location>
</feature>
<dbReference type="InterPro" id="IPR002528">
    <property type="entry name" value="MATE_fam"/>
</dbReference>
<feature type="transmembrane region" description="Helical" evidence="10">
    <location>
        <begin position="364"/>
        <end position="383"/>
    </location>
</feature>
<keyword evidence="12" id="KW-1185">Reference proteome</keyword>
<dbReference type="PANTHER" id="PTHR43549">
    <property type="entry name" value="MULTIDRUG RESISTANCE PROTEIN YPNP-RELATED"/>
    <property type="match status" value="1"/>
</dbReference>
<keyword evidence="6 10" id="KW-0812">Transmembrane</keyword>
<dbReference type="InterPro" id="IPR045070">
    <property type="entry name" value="MATE_MepA-like"/>
</dbReference>
<dbReference type="PIRSF" id="PIRSF006603">
    <property type="entry name" value="DinF"/>
    <property type="match status" value="1"/>
</dbReference>
<evidence type="ECO:0000256" key="3">
    <source>
        <dbReference type="ARBA" id="ARBA00022106"/>
    </source>
</evidence>
<sequence>MTQQQDNVFVSGALLPVFFKTAAPIILIMLVNGSFTLLDAYFLGEYVGAEALAAVTLTFPMFMLLIALSSLISSGYSSVQARLLGAGEKDKARQAFSQAVTLALAVCAVLMLLFVAGGKPLTLLVANGSEDLAEMGYTYLSILIFLSPIQFIGSVNSDTLRCEGQLSLMAMVSLSSVMLNIVFNYIFIAHLEMGVAGSAYGTALAQAIALMIVAGYRYYGRSTVIDTQIIRLSHKRDFWPEYLSLGLPSSLSYIGISLTSIAVIFSIQTWGGDNYDATVGAYGITTRIMTFIFLPLLGLSQAFQTLIGNNVGAKSWSRADSSINIALTIAFAYCLALQLGVLILKGSLGALFVNDQQIIEEVARILPMMTLVYFLAGPLMMISTFFQAIGDAKRAAILGLTKTYIFVLPLILVLPLIFGEVGIWYAGPVAEVMLLTLTVIILYQRGRNHGHKYGLYSAREISG</sequence>
<dbReference type="RefSeq" id="WP_371839444.1">
    <property type="nucleotide sequence ID" value="NZ_JBGMEK010000027.1"/>
</dbReference>
<keyword evidence="7 10" id="KW-1133">Transmembrane helix</keyword>
<comment type="similarity">
    <text evidence="2">Belongs to the multi antimicrobial extrusion (MATE) (TC 2.A.66.1) family. MepA subfamily.</text>
</comment>
<dbReference type="EMBL" id="JBGMEK010000027">
    <property type="protein sequence ID" value="MFA0811836.1"/>
    <property type="molecule type" value="Genomic_DNA"/>
</dbReference>
<reference evidence="11 12" key="1">
    <citation type="submission" date="2024-08" db="EMBL/GenBank/DDBJ databases">
        <authorList>
            <person name="Ishaq N."/>
        </authorList>
    </citation>
    <scope>NUCLEOTIDE SEQUENCE [LARGE SCALE GENOMIC DNA]</scope>
    <source>
        <strain evidence="11 12">DSM 18651</strain>
    </source>
</reference>
<dbReference type="PANTHER" id="PTHR43549:SF2">
    <property type="entry name" value="MULTIDRUG RESISTANCE PROTEIN NORM-RELATED"/>
    <property type="match status" value="1"/>
</dbReference>
<comment type="subcellular location">
    <subcellularLocation>
        <location evidence="1">Cell inner membrane</location>
        <topology evidence="1">Multi-pass membrane protein</topology>
    </subcellularLocation>
</comment>
<evidence type="ECO:0000313" key="12">
    <source>
        <dbReference type="Proteomes" id="UP001569428"/>
    </source>
</evidence>
<feature type="transmembrane region" description="Helical" evidence="10">
    <location>
        <begin position="166"/>
        <end position="187"/>
    </location>
</feature>
<feature type="transmembrane region" description="Helical" evidence="10">
    <location>
        <begin position="199"/>
        <end position="219"/>
    </location>
</feature>
<feature type="transmembrane region" description="Helical" evidence="10">
    <location>
        <begin position="7"/>
        <end position="31"/>
    </location>
</feature>
<dbReference type="InterPro" id="IPR048279">
    <property type="entry name" value="MdtK-like"/>
</dbReference>
<evidence type="ECO:0000313" key="11">
    <source>
        <dbReference type="EMBL" id="MFA0811836.1"/>
    </source>
</evidence>
<accession>A0ABV4P112</accession>
<evidence type="ECO:0000256" key="7">
    <source>
        <dbReference type="ARBA" id="ARBA00022989"/>
    </source>
</evidence>
<keyword evidence="9" id="KW-0046">Antibiotic resistance</keyword>
<evidence type="ECO:0000256" key="2">
    <source>
        <dbReference type="ARBA" id="ARBA00008417"/>
    </source>
</evidence>
<evidence type="ECO:0000256" key="6">
    <source>
        <dbReference type="ARBA" id="ARBA00022692"/>
    </source>
</evidence>
<gene>
    <name evidence="11" type="ORF">ACCI49_13005</name>
</gene>
<feature type="transmembrane region" description="Helical" evidence="10">
    <location>
        <begin position="95"/>
        <end position="116"/>
    </location>
</feature>
<evidence type="ECO:0000256" key="4">
    <source>
        <dbReference type="ARBA" id="ARBA00022448"/>
    </source>
</evidence>
<evidence type="ECO:0000256" key="1">
    <source>
        <dbReference type="ARBA" id="ARBA00004429"/>
    </source>
</evidence>
<feature type="transmembrane region" description="Helical" evidence="10">
    <location>
        <begin position="279"/>
        <end position="303"/>
    </location>
</feature>
<keyword evidence="8 10" id="KW-0472">Membrane</keyword>
<dbReference type="CDD" id="cd13143">
    <property type="entry name" value="MATE_MepA_like"/>
    <property type="match status" value="1"/>
</dbReference>